<dbReference type="InterPro" id="IPR001789">
    <property type="entry name" value="Sig_transdc_resp-reg_receiver"/>
</dbReference>
<dbReference type="Gene3D" id="3.40.50.2300">
    <property type="match status" value="1"/>
</dbReference>
<dbReference type="SMART" id="SM00448">
    <property type="entry name" value="REC"/>
    <property type="match status" value="1"/>
</dbReference>
<comment type="caution">
    <text evidence="4">The sequence shown here is derived from an EMBL/GenBank/DDBJ whole genome shotgun (WGS) entry which is preliminary data.</text>
</comment>
<accession>A0A251WV63</accession>
<name>A0A251WV63_9RHOB</name>
<evidence type="ECO:0000313" key="5">
    <source>
        <dbReference type="Proteomes" id="UP000194664"/>
    </source>
</evidence>
<dbReference type="InterPro" id="IPR011006">
    <property type="entry name" value="CheY-like_superfamily"/>
</dbReference>
<dbReference type="PANTHER" id="PTHR44591:SF3">
    <property type="entry name" value="RESPONSE REGULATORY DOMAIN-CONTAINING PROTEIN"/>
    <property type="match status" value="1"/>
</dbReference>
<dbReference type="EMBL" id="MSPP01000005">
    <property type="protein sequence ID" value="OUD08380.1"/>
    <property type="molecule type" value="Genomic_DNA"/>
</dbReference>
<sequence>MAKILVCDDNPLFLKVMSGSLKDMGFGVQCYEKSDDFIAELTQQFYDIAIIDMIMPHGGGVQLTHRTKAASPDTKIVVCTGQAELLSSPIMEVGMRSADAKISKDIDPGELQILLEDLISPAASAET</sequence>
<dbReference type="InterPro" id="IPR050595">
    <property type="entry name" value="Bact_response_regulator"/>
</dbReference>
<evidence type="ECO:0000259" key="3">
    <source>
        <dbReference type="PROSITE" id="PS50110"/>
    </source>
</evidence>
<dbReference type="Pfam" id="PF00072">
    <property type="entry name" value="Response_reg"/>
    <property type="match status" value="1"/>
</dbReference>
<reference evidence="4 5" key="1">
    <citation type="submission" date="2016-12" db="EMBL/GenBank/DDBJ databases">
        <title>The draft genome sequence of HSLHS2.</title>
        <authorList>
            <person name="Hu D."/>
            <person name="Wang L."/>
            <person name="Shao Z."/>
        </authorList>
    </citation>
    <scope>NUCLEOTIDE SEQUENCE [LARGE SCALE GENOMIC DNA]</scope>
    <source>
        <strain evidence="4">MCCC 1A06712</strain>
    </source>
</reference>
<dbReference type="Proteomes" id="UP000194664">
    <property type="component" value="Unassembled WGS sequence"/>
</dbReference>
<dbReference type="SUPFAM" id="SSF52172">
    <property type="entry name" value="CheY-like"/>
    <property type="match status" value="1"/>
</dbReference>
<dbReference type="PROSITE" id="PS50110">
    <property type="entry name" value="RESPONSE_REGULATORY"/>
    <property type="match status" value="1"/>
</dbReference>
<keyword evidence="1 2" id="KW-0597">Phosphoprotein</keyword>
<keyword evidence="5" id="KW-1185">Reference proteome</keyword>
<dbReference type="AlphaFoldDB" id="A0A251WV63"/>
<feature type="domain" description="Response regulatory" evidence="3">
    <location>
        <begin position="3"/>
        <end position="119"/>
    </location>
</feature>
<dbReference type="RefSeq" id="WP_086452078.1">
    <property type="nucleotide sequence ID" value="NZ_MSPP01000005.1"/>
</dbReference>
<dbReference type="GO" id="GO:0000160">
    <property type="term" value="P:phosphorelay signal transduction system"/>
    <property type="evidence" value="ECO:0007669"/>
    <property type="project" value="InterPro"/>
</dbReference>
<evidence type="ECO:0000256" key="1">
    <source>
        <dbReference type="ARBA" id="ARBA00022553"/>
    </source>
</evidence>
<evidence type="ECO:0000256" key="2">
    <source>
        <dbReference type="PROSITE-ProRule" id="PRU00169"/>
    </source>
</evidence>
<feature type="modified residue" description="4-aspartylphosphate" evidence="2">
    <location>
        <position position="52"/>
    </location>
</feature>
<dbReference type="PANTHER" id="PTHR44591">
    <property type="entry name" value="STRESS RESPONSE REGULATOR PROTEIN 1"/>
    <property type="match status" value="1"/>
</dbReference>
<protein>
    <recommendedName>
        <fullName evidence="3">Response regulatory domain-containing protein</fullName>
    </recommendedName>
</protein>
<proteinExistence type="predicted"/>
<gene>
    <name evidence="4" type="ORF">BVC71_12775</name>
</gene>
<evidence type="ECO:0000313" key="4">
    <source>
        <dbReference type="EMBL" id="OUD08380.1"/>
    </source>
</evidence>
<organism evidence="4 5">
    <name type="scientific">Marivivens niveibacter</name>
    <dbReference type="NCBI Taxonomy" id="1930667"/>
    <lineage>
        <taxon>Bacteria</taxon>
        <taxon>Pseudomonadati</taxon>
        <taxon>Pseudomonadota</taxon>
        <taxon>Alphaproteobacteria</taxon>
        <taxon>Rhodobacterales</taxon>
        <taxon>Paracoccaceae</taxon>
        <taxon>Marivivens group</taxon>
        <taxon>Marivivens</taxon>
    </lineage>
</organism>
<dbReference type="OrthoDB" id="7326651at2"/>